<reference evidence="1 2" key="1">
    <citation type="submission" date="2019-02" db="EMBL/GenBank/DDBJ databases">
        <title>Genomic Encyclopedia of Archaeal and Bacterial Type Strains, Phase II (KMG-II): from individual species to whole genera.</title>
        <authorList>
            <person name="Goeker M."/>
        </authorList>
    </citation>
    <scope>NUCLEOTIDE SEQUENCE [LARGE SCALE GENOMIC DNA]</scope>
    <source>
        <strain evidence="1 2">DSM 18101</strain>
    </source>
</reference>
<sequence>MRAFWPNLILLLVVSPVAAIATVNTAWPRLARTPRVTVEMESGDARMLDSLREDVARHPDDFVSFQTQSAALRFIDEHGLEATRETARMMIERGVLGYWRGKMVVVVPIVGW</sequence>
<accession>A0A4Q7YQN4</accession>
<dbReference type="OrthoDB" id="126376at2"/>
<dbReference type="AlphaFoldDB" id="A0A4Q7YQN4"/>
<evidence type="ECO:0000313" key="1">
    <source>
        <dbReference type="EMBL" id="RZU39129.1"/>
    </source>
</evidence>
<evidence type="ECO:0000313" key="2">
    <source>
        <dbReference type="Proteomes" id="UP000292958"/>
    </source>
</evidence>
<proteinExistence type="predicted"/>
<keyword evidence="2" id="KW-1185">Reference proteome</keyword>
<comment type="caution">
    <text evidence="1">The sequence shown here is derived from an EMBL/GenBank/DDBJ whole genome shotgun (WGS) entry which is preliminary data.</text>
</comment>
<organism evidence="1 2">
    <name type="scientific">Edaphobacter modestus</name>
    <dbReference type="NCBI Taxonomy" id="388466"/>
    <lineage>
        <taxon>Bacteria</taxon>
        <taxon>Pseudomonadati</taxon>
        <taxon>Acidobacteriota</taxon>
        <taxon>Terriglobia</taxon>
        <taxon>Terriglobales</taxon>
        <taxon>Acidobacteriaceae</taxon>
        <taxon>Edaphobacter</taxon>
    </lineage>
</organism>
<gene>
    <name evidence="1" type="ORF">BDD14_0464</name>
</gene>
<dbReference type="EMBL" id="SHKW01000001">
    <property type="protein sequence ID" value="RZU39129.1"/>
    <property type="molecule type" value="Genomic_DNA"/>
</dbReference>
<name>A0A4Q7YQN4_9BACT</name>
<dbReference type="RefSeq" id="WP_130417388.1">
    <property type="nucleotide sequence ID" value="NZ_SHKW01000001.1"/>
</dbReference>
<protein>
    <submittedName>
        <fullName evidence="1">Uncharacterized protein</fullName>
    </submittedName>
</protein>
<dbReference type="Proteomes" id="UP000292958">
    <property type="component" value="Unassembled WGS sequence"/>
</dbReference>